<dbReference type="Gene3D" id="2.40.10.10">
    <property type="entry name" value="Trypsin-like serine proteases"/>
    <property type="match status" value="1"/>
</dbReference>
<evidence type="ECO:0000313" key="4">
    <source>
        <dbReference type="Proteomes" id="UP000677054"/>
    </source>
</evidence>
<dbReference type="PROSITE" id="PS50240">
    <property type="entry name" value="TRYPSIN_DOM"/>
    <property type="match status" value="1"/>
</dbReference>
<dbReference type="PANTHER" id="PTHR24252:SF7">
    <property type="entry name" value="HYALIN"/>
    <property type="match status" value="1"/>
</dbReference>
<name>A0A7R9FTR8_9CRUS</name>
<organism evidence="3">
    <name type="scientific">Darwinula stevensoni</name>
    <dbReference type="NCBI Taxonomy" id="69355"/>
    <lineage>
        <taxon>Eukaryota</taxon>
        <taxon>Metazoa</taxon>
        <taxon>Ecdysozoa</taxon>
        <taxon>Arthropoda</taxon>
        <taxon>Crustacea</taxon>
        <taxon>Oligostraca</taxon>
        <taxon>Ostracoda</taxon>
        <taxon>Podocopa</taxon>
        <taxon>Podocopida</taxon>
        <taxon>Darwinulocopina</taxon>
        <taxon>Darwinuloidea</taxon>
        <taxon>Darwinulidae</taxon>
        <taxon>Darwinula</taxon>
    </lineage>
</organism>
<evidence type="ECO:0000313" key="3">
    <source>
        <dbReference type="EMBL" id="CAD7254636.1"/>
    </source>
</evidence>
<dbReference type="EMBL" id="LR910696">
    <property type="protein sequence ID" value="CAD7254636.1"/>
    <property type="molecule type" value="Genomic_DNA"/>
</dbReference>
<dbReference type="InterPro" id="IPR001254">
    <property type="entry name" value="Trypsin_dom"/>
</dbReference>
<dbReference type="GO" id="GO:0004252">
    <property type="term" value="F:serine-type endopeptidase activity"/>
    <property type="evidence" value="ECO:0007669"/>
    <property type="project" value="InterPro"/>
</dbReference>
<dbReference type="OrthoDB" id="5565075at2759"/>
<dbReference type="Pfam" id="PF00089">
    <property type="entry name" value="Trypsin"/>
    <property type="match status" value="1"/>
</dbReference>
<dbReference type="Proteomes" id="UP000677054">
    <property type="component" value="Unassembled WGS sequence"/>
</dbReference>
<dbReference type="GO" id="GO:0006508">
    <property type="term" value="P:proteolysis"/>
    <property type="evidence" value="ECO:0007669"/>
    <property type="project" value="InterPro"/>
</dbReference>
<feature type="non-terminal residue" evidence="3">
    <location>
        <position position="1"/>
    </location>
</feature>
<keyword evidence="4" id="KW-1185">Reference proteome</keyword>
<dbReference type="PRINTS" id="PR00722">
    <property type="entry name" value="CHYMOTRYPSIN"/>
</dbReference>
<gene>
    <name evidence="3" type="ORF">DSTB1V02_LOCUS14382</name>
</gene>
<dbReference type="SUPFAM" id="SSF50494">
    <property type="entry name" value="Trypsin-like serine proteases"/>
    <property type="match status" value="1"/>
</dbReference>
<dbReference type="CDD" id="cd00190">
    <property type="entry name" value="Tryp_SPc"/>
    <property type="match status" value="1"/>
</dbReference>
<dbReference type="SMART" id="SM00020">
    <property type="entry name" value="Tryp_SPc"/>
    <property type="match status" value="1"/>
</dbReference>
<dbReference type="InterPro" id="IPR043504">
    <property type="entry name" value="Peptidase_S1_PA_chymotrypsin"/>
</dbReference>
<protein>
    <recommendedName>
        <fullName evidence="2">Peptidase S1 domain-containing protein</fullName>
    </recommendedName>
</protein>
<dbReference type="InterPro" id="IPR001314">
    <property type="entry name" value="Peptidase_S1A"/>
</dbReference>
<accession>A0A7R9FTR8</accession>
<reference evidence="3" key="1">
    <citation type="submission" date="2020-11" db="EMBL/GenBank/DDBJ databases">
        <authorList>
            <person name="Tran Van P."/>
        </authorList>
    </citation>
    <scope>NUCLEOTIDE SEQUENCE</scope>
</reference>
<keyword evidence="1" id="KW-1015">Disulfide bond</keyword>
<feature type="domain" description="Peptidase S1" evidence="2">
    <location>
        <begin position="21"/>
        <end position="254"/>
    </location>
</feature>
<dbReference type="FunFam" id="2.40.10.10:FF:000068">
    <property type="entry name" value="transmembrane protease serine 2"/>
    <property type="match status" value="1"/>
</dbReference>
<evidence type="ECO:0000256" key="1">
    <source>
        <dbReference type="ARBA" id="ARBA00023157"/>
    </source>
</evidence>
<feature type="non-terminal residue" evidence="3">
    <location>
        <position position="288"/>
    </location>
</feature>
<sequence length="288" mass="31155">CGVGRPESTTDDPAAVESDRIVGGRPVPDQANYSWMAWIVSSPGGFCGGALINDRYLLTSSSCVSAGRSGFFWVTLGDLDISISFESQLMQTSATAIVHPRYDPGTRENDVALLRLETPVDFSAHPHIRPLCLSSGVDPAVGTRLIISGWGHTAGSDSGNSGELLEATTYVISQESCRENFGSNITENFICTQSAGKNICFGDCGGPLMYRNPAGYYESAGIASFFEYQCSAEYGGVFAKTANYVEDFIKGNTKDAQWCQTPSGVHRHHSSLRLRLFWFLLLASSAWK</sequence>
<proteinExistence type="predicted"/>
<evidence type="ECO:0000259" key="2">
    <source>
        <dbReference type="PROSITE" id="PS50240"/>
    </source>
</evidence>
<dbReference type="EMBL" id="CAJPEV010011178">
    <property type="protein sequence ID" value="CAG0906183.1"/>
    <property type="molecule type" value="Genomic_DNA"/>
</dbReference>
<dbReference type="InterPro" id="IPR009003">
    <property type="entry name" value="Peptidase_S1_PA"/>
</dbReference>
<dbReference type="PANTHER" id="PTHR24252">
    <property type="entry name" value="ACROSIN-RELATED"/>
    <property type="match status" value="1"/>
</dbReference>
<dbReference type="AlphaFoldDB" id="A0A7R9FTR8"/>